<dbReference type="Proteomes" id="UP001249851">
    <property type="component" value="Unassembled WGS sequence"/>
</dbReference>
<keyword evidence="2" id="KW-1185">Reference proteome</keyword>
<dbReference type="AlphaFoldDB" id="A0AAD9PVM8"/>
<comment type="caution">
    <text evidence="1">The sequence shown here is derived from an EMBL/GenBank/DDBJ whole genome shotgun (WGS) entry which is preliminary data.</text>
</comment>
<reference evidence="1" key="2">
    <citation type="journal article" date="2023" name="Science">
        <title>Genomic signatures of disease resistance in endangered staghorn corals.</title>
        <authorList>
            <person name="Vollmer S.V."/>
            <person name="Selwyn J.D."/>
            <person name="Despard B.A."/>
            <person name="Roesel C.L."/>
        </authorList>
    </citation>
    <scope>NUCLEOTIDE SEQUENCE</scope>
    <source>
        <strain evidence="1">K2</strain>
    </source>
</reference>
<evidence type="ECO:0000313" key="2">
    <source>
        <dbReference type="Proteomes" id="UP001249851"/>
    </source>
</evidence>
<organism evidence="1 2">
    <name type="scientific">Acropora cervicornis</name>
    <name type="common">Staghorn coral</name>
    <dbReference type="NCBI Taxonomy" id="6130"/>
    <lineage>
        <taxon>Eukaryota</taxon>
        <taxon>Metazoa</taxon>
        <taxon>Cnidaria</taxon>
        <taxon>Anthozoa</taxon>
        <taxon>Hexacorallia</taxon>
        <taxon>Scleractinia</taxon>
        <taxon>Astrocoeniina</taxon>
        <taxon>Acroporidae</taxon>
        <taxon>Acropora</taxon>
    </lineage>
</organism>
<accession>A0AAD9PVM8</accession>
<name>A0AAD9PVM8_ACRCE</name>
<reference evidence="1" key="1">
    <citation type="journal article" date="2023" name="G3 (Bethesda)">
        <title>Whole genome assembly and annotation of the endangered Caribbean coral Acropora cervicornis.</title>
        <authorList>
            <person name="Selwyn J.D."/>
            <person name="Vollmer S.V."/>
        </authorList>
    </citation>
    <scope>NUCLEOTIDE SEQUENCE</scope>
    <source>
        <strain evidence="1">K2</strain>
    </source>
</reference>
<dbReference type="EMBL" id="JARQWQ010000118">
    <property type="protein sequence ID" value="KAK2549927.1"/>
    <property type="molecule type" value="Genomic_DNA"/>
</dbReference>
<proteinExistence type="predicted"/>
<protein>
    <submittedName>
        <fullName evidence="1">Uncharacterized protein</fullName>
    </submittedName>
</protein>
<sequence length="152" mass="17689">MNETYLLKLPLNLKTKTFTKVGKSYYVVSSENLGCVPLRTIYRKNILVTKVSGSRQDSYLQYAMTKFQMLSLELREFCHCGNVIMLRHDRKVQRGSVSEEVEPDMAVAKPKDNLKWRFPESKEWVMDDEELQRELNLKPQDVTLMSPCMTCG</sequence>
<evidence type="ECO:0000313" key="1">
    <source>
        <dbReference type="EMBL" id="KAK2549927.1"/>
    </source>
</evidence>
<gene>
    <name evidence="1" type="ORF">P5673_029531</name>
</gene>